<dbReference type="EMBL" id="JBEPLU010000001">
    <property type="protein sequence ID" value="MET3526553.1"/>
    <property type="molecule type" value="Genomic_DNA"/>
</dbReference>
<evidence type="ECO:0008006" key="3">
    <source>
        <dbReference type="Google" id="ProtNLM"/>
    </source>
</evidence>
<evidence type="ECO:0000313" key="2">
    <source>
        <dbReference type="Proteomes" id="UP001549110"/>
    </source>
</evidence>
<dbReference type="InterPro" id="IPR032710">
    <property type="entry name" value="NTF2-like_dom_sf"/>
</dbReference>
<dbReference type="Proteomes" id="UP001549110">
    <property type="component" value="Unassembled WGS sequence"/>
</dbReference>
<dbReference type="SUPFAM" id="SSF54427">
    <property type="entry name" value="NTF2-like"/>
    <property type="match status" value="1"/>
</dbReference>
<sequence>MAQAGPPGAHPSAVVAAERAFAADGLALGIKRSFLKHAAPEAIVLAPDPVKVSEFYGAKPDEAHPPLVWWPLWAAIARSGDLGFTSGPATFGGKPSGWFFTVWARQPDGGWKWIYDGGAPSDHSAAAPQGSTPVYLAPATGPAVDAKAAMAAVHDAEASLAKAAATDAKAAYLAVLAPDARLTGSRSAPAATPEAVRAELARRAPAIGFKPLGGRASQGGDLAWTYGEAAWDGGRGHYVRAWRSGAEGWRLVYDQILPVAEPRS</sequence>
<dbReference type="RefSeq" id="WP_354297410.1">
    <property type="nucleotide sequence ID" value="NZ_JBEPLU010000001.1"/>
</dbReference>
<protein>
    <recommendedName>
        <fullName evidence="3">DUF4440 domain-containing protein</fullName>
    </recommendedName>
</protein>
<accession>A0ABV2EHN9</accession>
<reference evidence="1 2" key="1">
    <citation type="submission" date="2024-06" db="EMBL/GenBank/DDBJ databases">
        <title>Genomic Encyclopedia of Type Strains, Phase IV (KMG-IV): sequencing the most valuable type-strain genomes for metagenomic binning, comparative biology and taxonomic classification.</title>
        <authorList>
            <person name="Goeker M."/>
        </authorList>
    </citation>
    <scope>NUCLEOTIDE SEQUENCE [LARGE SCALE GENOMIC DNA]</scope>
    <source>
        <strain evidence="1 2">DSM 17809</strain>
    </source>
</reference>
<comment type="caution">
    <text evidence="1">The sequence shown here is derived from an EMBL/GenBank/DDBJ whole genome shotgun (WGS) entry which is preliminary data.</text>
</comment>
<dbReference type="Gene3D" id="3.10.450.50">
    <property type="match status" value="2"/>
</dbReference>
<evidence type="ECO:0000313" key="1">
    <source>
        <dbReference type="EMBL" id="MET3526553.1"/>
    </source>
</evidence>
<organism evidence="1 2">
    <name type="scientific">Phenylobacterium koreense</name>
    <dbReference type="NCBI Taxonomy" id="266125"/>
    <lineage>
        <taxon>Bacteria</taxon>
        <taxon>Pseudomonadati</taxon>
        <taxon>Pseudomonadota</taxon>
        <taxon>Alphaproteobacteria</taxon>
        <taxon>Caulobacterales</taxon>
        <taxon>Caulobacteraceae</taxon>
        <taxon>Phenylobacterium</taxon>
    </lineage>
</organism>
<keyword evidence="2" id="KW-1185">Reference proteome</keyword>
<proteinExistence type="predicted"/>
<name>A0ABV2EHN9_9CAUL</name>
<gene>
    <name evidence="1" type="ORF">ABID41_001648</name>
</gene>